<accession>A0ABY6YHA2</accession>
<gene>
    <name evidence="2" type="ORF">OUQ99_20735</name>
</gene>
<dbReference type="SUPFAM" id="SSF51556">
    <property type="entry name" value="Metallo-dependent hydrolases"/>
    <property type="match status" value="1"/>
</dbReference>
<dbReference type="RefSeq" id="WP_267945451.1">
    <property type="nucleotide sequence ID" value="NZ_CP113264.1"/>
</dbReference>
<name>A0ABY6YHA2_9ACTN</name>
<evidence type="ECO:0000313" key="3">
    <source>
        <dbReference type="Proteomes" id="UP001156498"/>
    </source>
</evidence>
<feature type="domain" description="Amidohydrolase-related" evidence="1">
    <location>
        <begin position="15"/>
        <end position="256"/>
    </location>
</feature>
<evidence type="ECO:0000259" key="1">
    <source>
        <dbReference type="Pfam" id="PF04909"/>
    </source>
</evidence>
<dbReference type="InterPro" id="IPR006680">
    <property type="entry name" value="Amidohydro-rel"/>
</dbReference>
<protein>
    <submittedName>
        <fullName evidence="2">Amidohydrolase family protein</fullName>
    </submittedName>
</protein>
<proteinExistence type="predicted"/>
<reference evidence="2 3" key="1">
    <citation type="journal article" date="2013" name="Int. J. Syst. Evol. Microbiol.">
        <title>Description of Streptomonospora sediminis sp. nov. and Streptomonospora nanhaiensis sp. nov., and reclassification of Nocardiopsis arabia Hozzein &amp; Goodfellow 2008 as Streptomonospora arabica comb. nov. and emended description of the genus Streptomonospora.</title>
        <authorList>
            <person name="Zhang D.F."/>
            <person name="Pan H.Q."/>
            <person name="He J."/>
            <person name="Zhang X.M."/>
            <person name="Zhang Y.G."/>
            <person name="Klenk H.P."/>
            <person name="Hu J.C."/>
            <person name="Li W.J."/>
        </authorList>
    </citation>
    <scope>NUCLEOTIDE SEQUENCE [LARGE SCALE GENOMIC DNA]</scope>
    <source>
        <strain evidence="2 3">12A09</strain>
    </source>
</reference>
<dbReference type="PANTHER" id="PTHR35563:SF2">
    <property type="entry name" value="BARREL METAL-DEPENDENT HYDROLASE, PUTATIVE (AFU_ORTHOLOGUE AFUA_1G16240)-RELATED"/>
    <property type="match status" value="1"/>
</dbReference>
<dbReference type="EMBL" id="CP113264">
    <property type="protein sequence ID" value="WAE71648.1"/>
    <property type="molecule type" value="Genomic_DNA"/>
</dbReference>
<dbReference type="PANTHER" id="PTHR35563">
    <property type="entry name" value="BARREL METAL-DEPENDENT HYDROLASE, PUTATIVE (AFU_ORTHOLOGUE AFUA_1G16240)-RELATED"/>
    <property type="match status" value="1"/>
</dbReference>
<dbReference type="InterPro" id="IPR052358">
    <property type="entry name" value="Aro_Compnd_Degr_Hydrolases"/>
</dbReference>
<dbReference type="InterPro" id="IPR032466">
    <property type="entry name" value="Metal_Hydrolase"/>
</dbReference>
<dbReference type="Proteomes" id="UP001156498">
    <property type="component" value="Chromosome"/>
</dbReference>
<evidence type="ECO:0000313" key="2">
    <source>
        <dbReference type="EMBL" id="WAE71648.1"/>
    </source>
</evidence>
<organism evidence="2 3">
    <name type="scientific">Streptomonospora nanhaiensis</name>
    <dbReference type="NCBI Taxonomy" id="1323731"/>
    <lineage>
        <taxon>Bacteria</taxon>
        <taxon>Bacillati</taxon>
        <taxon>Actinomycetota</taxon>
        <taxon>Actinomycetes</taxon>
        <taxon>Streptosporangiales</taxon>
        <taxon>Nocardiopsidaceae</taxon>
        <taxon>Streptomonospora</taxon>
    </lineage>
</organism>
<sequence>MNAPRPLFDAHLHIVDAHLHIVDTRFPLVANGGYLPAEFTAEHYRRRVADLGVVGGAVVSGSFQAFDQGYLLDALERLGPGFVGVTQIPHDTPDARIAELAAKGVRAVRFNLRRGGSEGAEHLEALARRVHAVAGMHTELYVDARDLGRIADTVAALPAVSVDHLGLHADGLPDLLRLVERGVRVKATGFGRVDLDPVAAMRAVLEVDPSALMVGSDLPSTRARRPFEDTDLDLVSRAAGEHLDAVLHDNAAAFYRVGSPGERPSRPL</sequence>
<keyword evidence="3" id="KW-1185">Reference proteome</keyword>
<dbReference type="Gene3D" id="3.20.20.140">
    <property type="entry name" value="Metal-dependent hydrolases"/>
    <property type="match status" value="1"/>
</dbReference>
<dbReference type="Pfam" id="PF04909">
    <property type="entry name" value="Amidohydro_2"/>
    <property type="match status" value="1"/>
</dbReference>